<comment type="similarity">
    <text evidence="1">Belongs to the ATP-dependent AMP-binding enzyme family.</text>
</comment>
<protein>
    <submittedName>
        <fullName evidence="4">GM18023</fullName>
    </submittedName>
</protein>
<dbReference type="Pfam" id="PF13193">
    <property type="entry name" value="AMP-binding_C"/>
    <property type="match status" value="1"/>
</dbReference>
<feature type="domain" description="AMP-binding enzyme C-terminal" evidence="3">
    <location>
        <begin position="13"/>
        <end position="91"/>
    </location>
</feature>
<dbReference type="STRING" id="7238.B4I1F7"/>
<evidence type="ECO:0000259" key="3">
    <source>
        <dbReference type="Pfam" id="PF13193"/>
    </source>
</evidence>
<dbReference type="InterPro" id="IPR025110">
    <property type="entry name" value="AMP-bd_C"/>
</dbReference>
<organism evidence="5">
    <name type="scientific">Drosophila sechellia</name>
    <name type="common">Fruit fly</name>
    <dbReference type="NCBI Taxonomy" id="7238"/>
    <lineage>
        <taxon>Eukaryota</taxon>
        <taxon>Metazoa</taxon>
        <taxon>Ecdysozoa</taxon>
        <taxon>Arthropoda</taxon>
        <taxon>Hexapoda</taxon>
        <taxon>Insecta</taxon>
        <taxon>Pterygota</taxon>
        <taxon>Neoptera</taxon>
        <taxon>Endopterygota</taxon>
        <taxon>Diptera</taxon>
        <taxon>Brachycera</taxon>
        <taxon>Muscomorpha</taxon>
        <taxon>Ephydroidea</taxon>
        <taxon>Drosophilidae</taxon>
        <taxon>Drosophila</taxon>
        <taxon>Sophophora</taxon>
    </lineage>
</organism>
<name>B4I1F7_DROSE</name>
<evidence type="ECO:0000313" key="5">
    <source>
        <dbReference type="Proteomes" id="UP000001292"/>
    </source>
</evidence>
<dbReference type="PANTHER" id="PTHR43201">
    <property type="entry name" value="ACYL-COA SYNTHETASE"/>
    <property type="match status" value="1"/>
</dbReference>
<evidence type="ECO:0000313" key="4">
    <source>
        <dbReference type="EMBL" id="EDW54364.1"/>
    </source>
</evidence>
<gene>
    <name evidence="4" type="primary">Dsec\GM18023</name>
    <name evidence="4" type="ORF">Dsec_GM18023</name>
</gene>
<dbReference type="SMR" id="B4I1F7"/>
<dbReference type="AlphaFoldDB" id="B4I1F7"/>
<evidence type="ECO:0000256" key="1">
    <source>
        <dbReference type="ARBA" id="ARBA00006432"/>
    </source>
</evidence>
<keyword evidence="5" id="KW-1185">Reference proteome</keyword>
<dbReference type="InterPro" id="IPR045851">
    <property type="entry name" value="AMP-bd_C_sf"/>
</dbReference>
<dbReference type="GO" id="GO:0006631">
    <property type="term" value="P:fatty acid metabolic process"/>
    <property type="evidence" value="ECO:0007669"/>
    <property type="project" value="TreeGrafter"/>
</dbReference>
<dbReference type="FunFam" id="3.30.300.30:FF:000008">
    <property type="entry name" value="2,3-dihydroxybenzoate-AMP ligase"/>
    <property type="match status" value="1"/>
</dbReference>
<dbReference type="KEGG" id="dse:6613476"/>
<dbReference type="Proteomes" id="UP000001292">
    <property type="component" value="Unassembled WGS sequence"/>
</dbReference>
<dbReference type="Gene3D" id="3.30.300.30">
    <property type="match status" value="1"/>
</dbReference>
<reference evidence="4 5" key="1">
    <citation type="journal article" date="2007" name="Nature">
        <title>Evolution of genes and genomes on the Drosophila phylogeny.</title>
        <authorList>
            <consortium name="Drosophila 12 Genomes Consortium"/>
            <person name="Clark A.G."/>
            <person name="Eisen M.B."/>
            <person name="Smith D.R."/>
            <person name="Bergman C.M."/>
            <person name="Oliver B."/>
            <person name="Markow T.A."/>
            <person name="Kaufman T.C."/>
            <person name="Kellis M."/>
            <person name="Gelbart W."/>
            <person name="Iyer V.N."/>
            <person name="Pollard D.A."/>
            <person name="Sackton T.B."/>
            <person name="Larracuente A.M."/>
            <person name="Singh N.D."/>
            <person name="Abad J.P."/>
            <person name="Abt D.N."/>
            <person name="Adryan B."/>
            <person name="Aguade M."/>
            <person name="Akashi H."/>
            <person name="Anderson W.W."/>
            <person name="Aquadro C.F."/>
            <person name="Ardell D.H."/>
            <person name="Arguello R."/>
            <person name="Artieri C.G."/>
            <person name="Barbash D.A."/>
            <person name="Barker D."/>
            <person name="Barsanti P."/>
            <person name="Batterham P."/>
            <person name="Batzoglou S."/>
            <person name="Begun D."/>
            <person name="Bhutkar A."/>
            <person name="Blanco E."/>
            <person name="Bosak S.A."/>
            <person name="Bradley R.K."/>
            <person name="Brand A.D."/>
            <person name="Brent M.R."/>
            <person name="Brooks A.N."/>
            <person name="Brown R.H."/>
            <person name="Butlin R.K."/>
            <person name="Caggese C."/>
            <person name="Calvi B.R."/>
            <person name="Bernardo de Carvalho A."/>
            <person name="Caspi A."/>
            <person name="Castrezana S."/>
            <person name="Celniker S.E."/>
            <person name="Chang J.L."/>
            <person name="Chapple C."/>
            <person name="Chatterji S."/>
            <person name="Chinwalla A."/>
            <person name="Civetta A."/>
            <person name="Clifton S.W."/>
            <person name="Comeron J.M."/>
            <person name="Costello J.C."/>
            <person name="Coyne J.A."/>
            <person name="Daub J."/>
            <person name="David R.G."/>
            <person name="Delcher A.L."/>
            <person name="Delehaunty K."/>
            <person name="Do C.B."/>
            <person name="Ebling H."/>
            <person name="Edwards K."/>
            <person name="Eickbush T."/>
            <person name="Evans J.D."/>
            <person name="Filipski A."/>
            <person name="Findeiss S."/>
            <person name="Freyhult E."/>
            <person name="Fulton L."/>
            <person name="Fulton R."/>
            <person name="Garcia A.C."/>
            <person name="Gardiner A."/>
            <person name="Garfield D.A."/>
            <person name="Garvin B.E."/>
            <person name="Gibson G."/>
            <person name="Gilbert D."/>
            <person name="Gnerre S."/>
            <person name="Godfrey J."/>
            <person name="Good R."/>
            <person name="Gotea V."/>
            <person name="Gravely B."/>
            <person name="Greenberg A.J."/>
            <person name="Griffiths-Jones S."/>
            <person name="Gross S."/>
            <person name="Guigo R."/>
            <person name="Gustafson E.A."/>
            <person name="Haerty W."/>
            <person name="Hahn M.W."/>
            <person name="Halligan D.L."/>
            <person name="Halpern A.L."/>
            <person name="Halter G.M."/>
            <person name="Han M.V."/>
            <person name="Heger A."/>
            <person name="Hillier L."/>
            <person name="Hinrichs A.S."/>
            <person name="Holmes I."/>
            <person name="Hoskins R.A."/>
            <person name="Hubisz M.J."/>
            <person name="Hultmark D."/>
            <person name="Huntley M.A."/>
            <person name="Jaffe D.B."/>
            <person name="Jagadeeshan S."/>
            <person name="Jeck W.R."/>
            <person name="Johnson J."/>
            <person name="Jones C.D."/>
            <person name="Jordan W.C."/>
            <person name="Karpen G.H."/>
            <person name="Kataoka E."/>
            <person name="Keightley P.D."/>
            <person name="Kheradpour P."/>
            <person name="Kirkness E.F."/>
            <person name="Koerich L.B."/>
            <person name="Kristiansen K."/>
            <person name="Kudrna D."/>
            <person name="Kulathinal R.J."/>
            <person name="Kumar S."/>
            <person name="Kwok R."/>
            <person name="Lander E."/>
            <person name="Langley C.H."/>
            <person name="Lapoint R."/>
            <person name="Lazzaro B.P."/>
            <person name="Lee S.J."/>
            <person name="Levesque L."/>
            <person name="Li R."/>
            <person name="Lin C.F."/>
            <person name="Lin M.F."/>
            <person name="Lindblad-Toh K."/>
            <person name="Llopart A."/>
            <person name="Long M."/>
            <person name="Low L."/>
            <person name="Lozovsky E."/>
            <person name="Lu J."/>
            <person name="Luo M."/>
            <person name="Machado C.A."/>
            <person name="Makalowski W."/>
            <person name="Marzo M."/>
            <person name="Matsuda M."/>
            <person name="Matzkin L."/>
            <person name="McAllister B."/>
            <person name="McBride C.S."/>
            <person name="McKernan B."/>
            <person name="McKernan K."/>
            <person name="Mendez-Lago M."/>
            <person name="Minx P."/>
            <person name="Mollenhauer M.U."/>
            <person name="Montooth K."/>
            <person name="Mount S.M."/>
            <person name="Mu X."/>
            <person name="Myers E."/>
            <person name="Negre B."/>
            <person name="Newfeld S."/>
            <person name="Nielsen R."/>
            <person name="Noor M.A."/>
            <person name="O'Grady P."/>
            <person name="Pachter L."/>
            <person name="Papaceit M."/>
            <person name="Parisi M.J."/>
            <person name="Parisi M."/>
            <person name="Parts L."/>
            <person name="Pedersen J.S."/>
            <person name="Pesole G."/>
            <person name="Phillippy A.M."/>
            <person name="Ponting C.P."/>
            <person name="Pop M."/>
            <person name="Porcelli D."/>
            <person name="Powell J.R."/>
            <person name="Prohaska S."/>
            <person name="Pruitt K."/>
            <person name="Puig M."/>
            <person name="Quesneville H."/>
            <person name="Ram K.R."/>
            <person name="Rand D."/>
            <person name="Rasmussen M.D."/>
            <person name="Reed L.K."/>
            <person name="Reenan R."/>
            <person name="Reily A."/>
            <person name="Remington K.A."/>
            <person name="Rieger T.T."/>
            <person name="Ritchie M.G."/>
            <person name="Robin C."/>
            <person name="Rogers Y.H."/>
            <person name="Rohde C."/>
            <person name="Rozas J."/>
            <person name="Rubenfield M.J."/>
            <person name="Ruiz A."/>
            <person name="Russo S."/>
            <person name="Salzberg S.L."/>
            <person name="Sanchez-Gracia A."/>
            <person name="Saranga D.J."/>
            <person name="Sato H."/>
            <person name="Schaeffer S.W."/>
            <person name="Schatz M.C."/>
            <person name="Schlenke T."/>
            <person name="Schwartz R."/>
            <person name="Segarra C."/>
            <person name="Singh R.S."/>
            <person name="Sirot L."/>
            <person name="Sirota M."/>
            <person name="Sisneros N.B."/>
            <person name="Smith C.D."/>
            <person name="Smith T.F."/>
            <person name="Spieth J."/>
            <person name="Stage D.E."/>
            <person name="Stark A."/>
            <person name="Stephan W."/>
            <person name="Strausberg R.L."/>
            <person name="Strempel S."/>
            <person name="Sturgill D."/>
            <person name="Sutton G."/>
            <person name="Sutton G.G."/>
            <person name="Tao W."/>
            <person name="Teichmann S."/>
            <person name="Tobari Y.N."/>
            <person name="Tomimura Y."/>
            <person name="Tsolas J.M."/>
            <person name="Valente V.L."/>
            <person name="Venter E."/>
            <person name="Venter J.C."/>
            <person name="Vicario S."/>
            <person name="Vieira F.G."/>
            <person name="Vilella A.J."/>
            <person name="Villasante A."/>
            <person name="Walenz B."/>
            <person name="Wang J."/>
            <person name="Wasserman M."/>
            <person name="Watts T."/>
            <person name="Wilson D."/>
            <person name="Wilson R.K."/>
            <person name="Wing R.A."/>
            <person name="Wolfner M.F."/>
            <person name="Wong A."/>
            <person name="Wong G.K."/>
            <person name="Wu C.I."/>
            <person name="Wu G."/>
            <person name="Yamamoto D."/>
            <person name="Yang H.P."/>
            <person name="Yang S.P."/>
            <person name="Yorke J.A."/>
            <person name="Yoshida K."/>
            <person name="Zdobnov E."/>
            <person name="Zhang P."/>
            <person name="Zhang Y."/>
            <person name="Zimin A.V."/>
            <person name="Baldwin J."/>
            <person name="Abdouelleil A."/>
            <person name="Abdulkadir J."/>
            <person name="Abebe A."/>
            <person name="Abera B."/>
            <person name="Abreu J."/>
            <person name="Acer S.C."/>
            <person name="Aftuck L."/>
            <person name="Alexander A."/>
            <person name="An P."/>
            <person name="Anderson E."/>
            <person name="Anderson S."/>
            <person name="Arachi H."/>
            <person name="Azer M."/>
            <person name="Bachantsang P."/>
            <person name="Barry A."/>
            <person name="Bayul T."/>
            <person name="Berlin A."/>
            <person name="Bessette D."/>
            <person name="Bloom T."/>
            <person name="Blye J."/>
            <person name="Boguslavskiy L."/>
            <person name="Bonnet C."/>
            <person name="Boukhgalter B."/>
            <person name="Bourzgui I."/>
            <person name="Brown A."/>
            <person name="Cahill P."/>
            <person name="Channer S."/>
            <person name="Cheshatsang Y."/>
            <person name="Chuda L."/>
            <person name="Citroen M."/>
            <person name="Collymore A."/>
            <person name="Cooke P."/>
            <person name="Costello M."/>
            <person name="D'Aco K."/>
            <person name="Daza R."/>
            <person name="De Haan G."/>
            <person name="DeGray S."/>
            <person name="DeMaso C."/>
            <person name="Dhargay N."/>
            <person name="Dooley K."/>
            <person name="Dooley E."/>
            <person name="Doricent M."/>
            <person name="Dorje P."/>
            <person name="Dorjee K."/>
            <person name="Dupes A."/>
            <person name="Elong R."/>
            <person name="Falk J."/>
            <person name="Farina A."/>
            <person name="Faro S."/>
            <person name="Ferguson D."/>
            <person name="Fisher S."/>
            <person name="Foley C.D."/>
            <person name="Franke A."/>
            <person name="Friedrich D."/>
            <person name="Gadbois L."/>
            <person name="Gearin G."/>
            <person name="Gearin C.R."/>
            <person name="Giannoukos G."/>
            <person name="Goode T."/>
            <person name="Graham J."/>
            <person name="Grandbois E."/>
            <person name="Grewal S."/>
            <person name="Gyaltsen K."/>
            <person name="Hafez N."/>
            <person name="Hagos B."/>
            <person name="Hall J."/>
            <person name="Henson C."/>
            <person name="Hollinger A."/>
            <person name="Honan T."/>
            <person name="Huard M.D."/>
            <person name="Hughes L."/>
            <person name="Hurhula B."/>
            <person name="Husby M.E."/>
            <person name="Kamat A."/>
            <person name="Kanga B."/>
            <person name="Kashin S."/>
            <person name="Khazanovich D."/>
            <person name="Kisner P."/>
            <person name="Lance K."/>
            <person name="Lara M."/>
            <person name="Lee W."/>
            <person name="Lennon N."/>
            <person name="Letendre F."/>
            <person name="LeVine R."/>
            <person name="Lipovsky A."/>
            <person name="Liu X."/>
            <person name="Liu J."/>
            <person name="Liu S."/>
            <person name="Lokyitsang T."/>
            <person name="Lokyitsang Y."/>
            <person name="Lubonja R."/>
            <person name="Lui A."/>
            <person name="MacDonald P."/>
            <person name="Magnisalis V."/>
            <person name="Maru K."/>
            <person name="Matthews C."/>
            <person name="McCusker W."/>
            <person name="McDonough S."/>
            <person name="Mehta T."/>
            <person name="Meldrim J."/>
            <person name="Meneus L."/>
            <person name="Mihai O."/>
            <person name="Mihalev A."/>
            <person name="Mihova T."/>
            <person name="Mittelman R."/>
            <person name="Mlenga V."/>
            <person name="Montmayeur A."/>
            <person name="Mulrain L."/>
            <person name="Navidi A."/>
            <person name="Naylor J."/>
            <person name="Negash T."/>
            <person name="Nguyen T."/>
            <person name="Nguyen N."/>
            <person name="Nicol R."/>
            <person name="Norbu C."/>
            <person name="Norbu N."/>
            <person name="Novod N."/>
            <person name="O'Neill B."/>
            <person name="Osman S."/>
            <person name="Markiewicz E."/>
            <person name="Oyono O.L."/>
            <person name="Patti C."/>
            <person name="Phunkhang P."/>
            <person name="Pierre F."/>
            <person name="Priest M."/>
            <person name="Raghuraman S."/>
            <person name="Rege F."/>
            <person name="Reyes R."/>
            <person name="Rise C."/>
            <person name="Rogov P."/>
            <person name="Ross K."/>
            <person name="Ryan E."/>
            <person name="Settipalli S."/>
            <person name="Shea T."/>
            <person name="Sherpa N."/>
            <person name="Shi L."/>
            <person name="Shih D."/>
            <person name="Sparrow T."/>
            <person name="Spaulding J."/>
            <person name="Stalker J."/>
            <person name="Stange-Thomann N."/>
            <person name="Stavropoulos S."/>
            <person name="Stone C."/>
            <person name="Strader C."/>
            <person name="Tesfaye S."/>
            <person name="Thomson T."/>
            <person name="Thoulutsang Y."/>
            <person name="Thoulutsang D."/>
            <person name="Topham K."/>
            <person name="Topping I."/>
            <person name="Tsamla T."/>
            <person name="Vassiliev H."/>
            <person name="Vo A."/>
            <person name="Wangchuk T."/>
            <person name="Wangdi T."/>
            <person name="Weiand M."/>
            <person name="Wilkinson J."/>
            <person name="Wilson A."/>
            <person name="Yadav S."/>
            <person name="Young G."/>
            <person name="Yu Q."/>
            <person name="Zembek L."/>
            <person name="Zhong D."/>
            <person name="Zimmer A."/>
            <person name="Zwirko Z."/>
            <person name="Jaffe D.B."/>
            <person name="Alvarez P."/>
            <person name="Brockman W."/>
            <person name="Butler J."/>
            <person name="Chin C."/>
            <person name="Gnerre S."/>
            <person name="Grabherr M."/>
            <person name="Kleber M."/>
            <person name="Mauceli E."/>
            <person name="MacCallum I."/>
        </authorList>
    </citation>
    <scope>NUCLEOTIDE SEQUENCE [LARGE SCALE GENOMIC DNA]</scope>
    <source>
        <strain evidence="5">Rob3c / Tucson 14021-0248.25</strain>
    </source>
</reference>
<dbReference type="GO" id="GO:0031956">
    <property type="term" value="F:medium-chain fatty acid-CoA ligase activity"/>
    <property type="evidence" value="ECO:0007669"/>
    <property type="project" value="TreeGrafter"/>
</dbReference>
<sequence>MLIRGGENIFPKEIEDFLNAHPQVIEAHVIGVPDERLGEEVCAYVRLEEGVDPDSFTAETLKAYAKGKLAHFKVPRYVIPIDAFPKTTSGKIQKFKLVDAFKAKETELKAARA</sequence>
<keyword evidence="2" id="KW-0436">Ligase</keyword>
<dbReference type="PANTHER" id="PTHR43201:SF5">
    <property type="entry name" value="MEDIUM-CHAIN ACYL-COA LIGASE ACSF2, MITOCHONDRIAL"/>
    <property type="match status" value="1"/>
</dbReference>
<accession>B4I1F7</accession>
<dbReference type="SUPFAM" id="SSF56801">
    <property type="entry name" value="Acetyl-CoA synthetase-like"/>
    <property type="match status" value="1"/>
</dbReference>
<proteinExistence type="inferred from homology"/>
<dbReference type="EMBL" id="CH480820">
    <property type="protein sequence ID" value="EDW54364.1"/>
    <property type="molecule type" value="Genomic_DNA"/>
</dbReference>
<dbReference type="OMA" id="RCTEHEI"/>
<dbReference type="HOGENOM" id="CLU_000022_17_7_1"/>
<evidence type="ECO:0000256" key="2">
    <source>
        <dbReference type="ARBA" id="ARBA00022598"/>
    </source>
</evidence>